<feature type="transmembrane region" description="Helical" evidence="1">
    <location>
        <begin position="115"/>
        <end position="138"/>
    </location>
</feature>
<keyword evidence="1" id="KW-0812">Transmembrane</keyword>
<reference evidence="3" key="1">
    <citation type="submission" date="2025-08" db="UniProtKB">
        <authorList>
            <consortium name="RefSeq"/>
        </authorList>
    </citation>
    <scope>IDENTIFICATION</scope>
</reference>
<dbReference type="GeneID" id="120272173"/>
<accession>A0AB40C4X9</accession>
<evidence type="ECO:0000313" key="2">
    <source>
        <dbReference type="Proteomes" id="UP001515500"/>
    </source>
</evidence>
<dbReference type="PANTHER" id="PTHR37891">
    <property type="entry name" value="OS06G0113900 PROTEIN"/>
    <property type="match status" value="1"/>
</dbReference>
<dbReference type="RefSeq" id="XP_039134871.1">
    <property type="nucleotide sequence ID" value="XM_039278937.1"/>
</dbReference>
<feature type="transmembrane region" description="Helical" evidence="1">
    <location>
        <begin position="329"/>
        <end position="349"/>
    </location>
</feature>
<feature type="transmembrane region" description="Helical" evidence="1">
    <location>
        <begin position="296"/>
        <end position="317"/>
    </location>
</feature>
<feature type="transmembrane region" description="Helical" evidence="1">
    <location>
        <begin position="474"/>
        <end position="494"/>
    </location>
</feature>
<feature type="transmembrane region" description="Helical" evidence="1">
    <location>
        <begin position="221"/>
        <end position="241"/>
    </location>
</feature>
<keyword evidence="1" id="KW-1133">Transmembrane helix</keyword>
<proteinExistence type="predicted"/>
<dbReference type="SUPFAM" id="SSF103473">
    <property type="entry name" value="MFS general substrate transporter"/>
    <property type="match status" value="1"/>
</dbReference>
<dbReference type="PANTHER" id="PTHR37891:SF1">
    <property type="entry name" value="OS06G0113900 PROTEIN"/>
    <property type="match status" value="1"/>
</dbReference>
<feature type="transmembrane region" description="Helical" evidence="1">
    <location>
        <begin position="441"/>
        <end position="462"/>
    </location>
</feature>
<dbReference type="AlphaFoldDB" id="A0AB40C4X9"/>
<organism evidence="2 3">
    <name type="scientific">Dioscorea cayennensis subsp. rotundata</name>
    <name type="common">White Guinea yam</name>
    <name type="synonym">Dioscorea rotundata</name>
    <dbReference type="NCBI Taxonomy" id="55577"/>
    <lineage>
        <taxon>Eukaryota</taxon>
        <taxon>Viridiplantae</taxon>
        <taxon>Streptophyta</taxon>
        <taxon>Embryophyta</taxon>
        <taxon>Tracheophyta</taxon>
        <taxon>Spermatophyta</taxon>
        <taxon>Magnoliopsida</taxon>
        <taxon>Liliopsida</taxon>
        <taxon>Dioscoreales</taxon>
        <taxon>Dioscoreaceae</taxon>
        <taxon>Dioscorea</taxon>
    </lineage>
</organism>
<evidence type="ECO:0000313" key="3">
    <source>
        <dbReference type="RefSeq" id="XP_039134871.1"/>
    </source>
</evidence>
<protein>
    <submittedName>
        <fullName evidence="3">Uncharacterized protein LOC120272173</fullName>
    </submittedName>
</protein>
<dbReference type="Proteomes" id="UP001515500">
    <property type="component" value="Chromosome 11"/>
</dbReference>
<dbReference type="InterPro" id="IPR036259">
    <property type="entry name" value="MFS_trans_sf"/>
</dbReference>
<feature type="transmembrane region" description="Helical" evidence="1">
    <location>
        <begin position="408"/>
        <end position="429"/>
    </location>
</feature>
<sequence>MFRCLQHPLVIPHDRSSPCTNLINIFIQSKGLARCAHLRKVMTELQSISQTPEKVPGDAVSKEQEMVIEDVVFKEQEMTTPEILGNPEQLEKVRDAYKEHAKVEDPPTMAELIGWYLYGLSTYFIQTVLVPVLFPLIVAQVASPTDGIPPSITHTSRHIQCAKQEMLLYQVLVDDTIRVHASKFSPLRWVAVSWSVAILITFPLIVHTAHQLDSNEGWSHTIILSCTAIVGPLSCILTGFFQTTWLFPIYIILVVLASTIGAAVHGRNLSLIVHGLVSHSYINKQPFRWRKSKTSWLSSASTALGCIGAMIIAAFTYHMLRRDDALTSLWVVSIFSGLLWVLGVSHAFLTKRPGVSLQSSSPWLCPLSISKYPHAIGGLASTFFSSFSSSCIFAATVLFVVGSLCIKPLIVLAMWLIYFTIPAFTLPLFHPVLQSLIKTDAVRMQLLGLFMSALSSGIGFYFRDDNWHEAHILMVALLQGGAVGLLHAFGQVLVTDCSPRGKEGAFSAWYAWLRAAGACIGFTVAVAFPGNVGTTFGLSFLSIVLGALVLVFGNTSHWRGAVSAGHVKEIQETESPVNGSSIFP</sequence>
<keyword evidence="1" id="KW-0472">Membrane</keyword>
<feature type="transmembrane region" description="Helical" evidence="1">
    <location>
        <begin position="376"/>
        <end position="402"/>
    </location>
</feature>
<feature type="transmembrane region" description="Helical" evidence="1">
    <location>
        <begin position="247"/>
        <end position="264"/>
    </location>
</feature>
<name>A0AB40C4X9_DIOCR</name>
<feature type="transmembrane region" description="Helical" evidence="1">
    <location>
        <begin position="189"/>
        <end position="209"/>
    </location>
</feature>
<gene>
    <name evidence="3" type="primary">LOC120272173</name>
</gene>
<feature type="transmembrane region" description="Helical" evidence="1">
    <location>
        <begin position="506"/>
        <end position="528"/>
    </location>
</feature>
<feature type="transmembrane region" description="Helical" evidence="1">
    <location>
        <begin position="534"/>
        <end position="553"/>
    </location>
</feature>
<keyword evidence="2" id="KW-1185">Reference proteome</keyword>
<evidence type="ECO:0000256" key="1">
    <source>
        <dbReference type="SAM" id="Phobius"/>
    </source>
</evidence>